<dbReference type="RefSeq" id="XP_014177361.1">
    <property type="nucleotide sequence ID" value="XM_014321886.1"/>
</dbReference>
<evidence type="ECO:0000313" key="1">
    <source>
        <dbReference type="EMBL" id="EJT46250.1"/>
    </source>
</evidence>
<dbReference type="EMBL" id="ALBS01000297">
    <property type="protein sequence ID" value="EJT46250.1"/>
    <property type="molecule type" value="Genomic_DNA"/>
</dbReference>
<dbReference type="GeneID" id="25988591"/>
<dbReference type="KEGG" id="tasa:A1Q1_05079"/>
<accession>J4U7G4</accession>
<sequence length="426" mass="48370">MRAGRDRLTIVTDEVMALPHVVYSIAQYARTDRTTIFNLMRTNRNLYALVGPVLYDTVAVWENNFDSFFHGAFNRSTDDHSAYGSPICNLVDNVTGEHVKFPEFENKAPFRTYWSGRYTAGTTLPLSKRELLSFVRVLTLGSHHSFSCAVWYTSFRKYVTNVEVFRIVDTPVHDGVTAPICSSPDSDTGVPETPCPIISAINPRKLVLRNLSHRSLPFPPLWSLNSNTKEVVFIIPTVEAYLHDRTNLAWSFNGQFHGADLIKIVFWPEWDHDLATYAEAGFVLKSDLKPLPYLVNRHRAMPADTAGILVAMCKGTRAKQDFWRALPGPGERMPRVQFYGIGSLNLAATRYRLIQYQFSVVNPGVQVPDLHTLVKREAIRTDSWYVVGTPATRSMPIMMQTCPDVVLYTIENYLRGQREAEISQWD</sequence>
<protein>
    <submittedName>
        <fullName evidence="1">Uncharacterized protein</fullName>
    </submittedName>
</protein>
<dbReference type="AlphaFoldDB" id="J4U7G4"/>
<reference evidence="1 2" key="1">
    <citation type="journal article" date="2012" name="Eukaryot. Cell">
        <title>Draft genome sequence of CBS 2479, the standard type strain of Trichosporon asahii.</title>
        <authorList>
            <person name="Yang R.Y."/>
            <person name="Li H.T."/>
            <person name="Zhu H."/>
            <person name="Zhou G.P."/>
            <person name="Wang M."/>
            <person name="Wang L."/>
        </authorList>
    </citation>
    <scope>NUCLEOTIDE SEQUENCE [LARGE SCALE GENOMIC DNA]</scope>
    <source>
        <strain evidence="2">ATCC 90039 / CBS 2479 / JCM 2466 / KCTC 7840 / NCYC 2677 / UAMH 7654</strain>
    </source>
</reference>
<dbReference type="VEuPathDB" id="FungiDB:A1Q1_05079"/>
<gene>
    <name evidence="1" type="ORF">A1Q1_05079</name>
</gene>
<organism evidence="1 2">
    <name type="scientific">Trichosporon asahii var. asahii (strain ATCC 90039 / CBS 2479 / JCM 2466 / KCTC 7840 / NBRC 103889/ NCYC 2677 / UAMH 7654)</name>
    <name type="common">Yeast</name>
    <dbReference type="NCBI Taxonomy" id="1186058"/>
    <lineage>
        <taxon>Eukaryota</taxon>
        <taxon>Fungi</taxon>
        <taxon>Dikarya</taxon>
        <taxon>Basidiomycota</taxon>
        <taxon>Agaricomycotina</taxon>
        <taxon>Tremellomycetes</taxon>
        <taxon>Trichosporonales</taxon>
        <taxon>Trichosporonaceae</taxon>
        <taxon>Trichosporon</taxon>
    </lineage>
</organism>
<evidence type="ECO:0000313" key="2">
    <source>
        <dbReference type="Proteomes" id="UP000002748"/>
    </source>
</evidence>
<name>J4U7G4_TRIAS</name>
<comment type="caution">
    <text evidence="1">The sequence shown here is derived from an EMBL/GenBank/DDBJ whole genome shotgun (WGS) entry which is preliminary data.</text>
</comment>
<dbReference type="HOGENOM" id="CLU_529124_0_0_1"/>
<proteinExistence type="predicted"/>
<dbReference type="Proteomes" id="UP000002748">
    <property type="component" value="Unassembled WGS sequence"/>
</dbReference>